<dbReference type="EMBL" id="MTPS01000293">
    <property type="protein sequence ID" value="ONG33428.1"/>
    <property type="molecule type" value="Genomic_DNA"/>
</dbReference>
<dbReference type="RefSeq" id="WP_076795880.1">
    <property type="nucleotide sequence ID" value="NZ_JAKVSX010000038.1"/>
</dbReference>
<dbReference type="Proteomes" id="UP000188967">
    <property type="component" value="Unassembled WGS sequence"/>
</dbReference>
<comment type="caution">
    <text evidence="2">The sequence shown here is derived from an EMBL/GenBank/DDBJ whole genome shotgun (WGS) entry which is preliminary data.</text>
</comment>
<accession>A0A1V2GCG8</accession>
<keyword evidence="1" id="KW-0732">Signal</keyword>
<sequence>MNLIKTVFVTASLMMASAQVYAVADVENAIDVSRVSVSYEQPFYLLKGAAKNTSDKALKNVKMSFNVYQNGRVVDTITTVMKSVEPGETVRWQTPTTKSFNKYMVSQVLAD</sequence>
<dbReference type="InterPro" id="IPR047676">
    <property type="entry name" value="FxLYD_dom"/>
</dbReference>
<protein>
    <submittedName>
        <fullName evidence="2">Uncharacterized protein</fullName>
    </submittedName>
</protein>
<evidence type="ECO:0000313" key="2">
    <source>
        <dbReference type="EMBL" id="ONG33428.1"/>
    </source>
</evidence>
<dbReference type="AlphaFoldDB" id="A0A1V2GCG8"/>
<organism evidence="2 3">
    <name type="scientific">Escherichia coli</name>
    <dbReference type="NCBI Taxonomy" id="562"/>
    <lineage>
        <taxon>Bacteria</taxon>
        <taxon>Pseudomonadati</taxon>
        <taxon>Pseudomonadota</taxon>
        <taxon>Gammaproteobacteria</taxon>
        <taxon>Enterobacterales</taxon>
        <taxon>Enterobacteriaceae</taxon>
        <taxon>Escherichia</taxon>
    </lineage>
</organism>
<proteinExistence type="predicted"/>
<reference evidence="2 3" key="1">
    <citation type="submission" date="2017-01" db="EMBL/GenBank/DDBJ databases">
        <title>Draft genome sequence of an E. coli strain isolated from human, in Amazon, Brazil.</title>
        <authorList>
            <person name="Moura Q."/>
            <person name="Fernandes M.R."/>
            <person name="Cerdeira L."/>
            <person name="Vianello M."/>
            <person name="Souza T.A."/>
            <person name="Ienne S."/>
            <person name="Lincopan N."/>
        </authorList>
    </citation>
    <scope>NUCLEOTIDE SEQUENCE [LARGE SCALE GENOMIC DNA]</scope>
    <source>
        <strain evidence="2 3">ICBEcBL-II-13</strain>
    </source>
</reference>
<name>A0A1V2GCG8_ECOLX</name>
<feature type="signal peptide" evidence="1">
    <location>
        <begin position="1"/>
        <end position="22"/>
    </location>
</feature>
<evidence type="ECO:0000313" key="3">
    <source>
        <dbReference type="Proteomes" id="UP000188967"/>
    </source>
</evidence>
<dbReference type="NCBIfam" id="NF038353">
    <property type="entry name" value="FxLYD_dom"/>
    <property type="match status" value="1"/>
</dbReference>
<feature type="chain" id="PRO_5012821449" evidence="1">
    <location>
        <begin position="23"/>
        <end position="111"/>
    </location>
</feature>
<gene>
    <name evidence="2" type="ORF">BXT93_17405</name>
</gene>
<evidence type="ECO:0000256" key="1">
    <source>
        <dbReference type="SAM" id="SignalP"/>
    </source>
</evidence>